<reference evidence="5" key="1">
    <citation type="journal article" date="2019" name="Plants (Basel)">
        <title>De Novo Assembly Discovered Novel Structures in Genome of Plastids and Revealed Divergent Inverted Repeats in Mammillaria (Cactaceae, Caryophyllales).</title>
        <authorList>
            <person name="Solorzano S."/>
            <person name="Chincoya D.A."/>
            <person name="Sanchez-Flores A."/>
            <person name="Estrada K."/>
            <person name="Diaz-Velasquez C.E."/>
            <person name="Gonzalez-Rodriguez A."/>
            <person name="Vaca-Paniagua F."/>
            <person name="Davila P."/>
            <person name="Arias S."/>
        </authorList>
    </citation>
    <scope>NUCLEOTIDE SEQUENCE</scope>
</reference>
<gene>
    <name evidence="5" type="primary">ycf1</name>
    <name evidence="2" type="synonym">TIC214</name>
</gene>
<name>A0A5J6VB84_9CARY</name>
<evidence type="ECO:0000256" key="4">
    <source>
        <dbReference type="SAM" id="MobiDB-lite"/>
    </source>
</evidence>
<dbReference type="Pfam" id="PF05758">
    <property type="entry name" value="Ycf1"/>
    <property type="match status" value="2"/>
</dbReference>
<organism evidence="5">
    <name type="scientific">Mammillaria supertexta</name>
    <dbReference type="NCBI Taxonomy" id="278583"/>
    <lineage>
        <taxon>Eukaryota</taxon>
        <taxon>Viridiplantae</taxon>
        <taxon>Streptophyta</taxon>
        <taxon>Embryophyta</taxon>
        <taxon>Tracheophyta</taxon>
        <taxon>Spermatophyta</taxon>
        <taxon>Magnoliopsida</taxon>
        <taxon>eudicotyledons</taxon>
        <taxon>Gunneridae</taxon>
        <taxon>Pentapetalae</taxon>
        <taxon>Caryophyllales</taxon>
        <taxon>Cactineae</taxon>
        <taxon>Cactaceae</taxon>
        <taxon>Cactoideae</taxon>
        <taxon>Cacteae</taxon>
        <taxon>Mammillaria</taxon>
    </lineage>
</organism>
<feature type="coiled-coil region" evidence="3">
    <location>
        <begin position="1386"/>
        <end position="1421"/>
    </location>
</feature>
<dbReference type="InterPro" id="IPR008896">
    <property type="entry name" value="TIC214"/>
</dbReference>
<feature type="transmembrane region" description="Helical" evidence="2">
    <location>
        <begin position="18"/>
        <end position="44"/>
    </location>
</feature>
<evidence type="ECO:0000313" key="5">
    <source>
        <dbReference type="EMBL" id="QFG71100.1"/>
    </source>
</evidence>
<keyword evidence="3" id="KW-0175">Coiled coil</keyword>
<protein>
    <recommendedName>
        <fullName evidence="2">Protein TIC 214</fullName>
    </recommendedName>
    <alternativeName>
        <fullName evidence="2">Translocon at the inner envelope membrane of chloroplasts 214</fullName>
    </alternativeName>
</protein>
<sequence>MILQSFQLGNLASLYMRIINSVVVVGLYYGFLSTFSIGPSYLLLLQAHIKAIEEGEKEIEKEVSAATGFIVGQLLIFVSIYYTPLHLALGGPHTITFLVPFCLLLLYYRYNSENFSQPTRQILMHNPTTQCIFLINLLFQLLNHFFFPSSMLARLVNIYTFRYNNNKMLFVTSSFVGWLIGQILFMKWVRFVLVWLQQNYLVRAKRYIFSNEYLFYAFRFYRNVIFDLRMSMDRFSSILVFFICLCTFGRMPLPLLTYKIKPEMQEEKAVELNPEEEEEKKRIAEVYHGDEKIISKFKIDKEDSEIPLWFDKAPLTSILFDYNRWNRPMRHIRNIRFKKAVRDEMSQFYFHTYPNDGKLRISFSCPPSLADFWQILQRTISFFQEENDIHDKLDDYNYWTDTNEKKMESLRREFSKRIAVLDKKGLEKINVFENKIRLCKDQIKKEYLPFRHDPFLNGPYRGIIRGMCIPEMRTLSKNKESLESRKNPRVFFYKMILPISKSYRPRKKKSIININKILILLSNDYLFNRFDQKIARFFKRSLLLYVRYFSTIFRNDCLISWFLGEDDECRKEILKEVPHWPYRLFYETEKDKLKEKQEKEKEKQEKEKQEKEKQEKEKQEKEEIEEEEEKQEKEEIEEEEKNGKKEKEPETQIRDIPIRRTLHLETIDEEGEVDKQIILTTYMPGPHLRELIKGSVRAQKRKTGVWLLCQTHEHSKFFLNRTDSLFNGFVHFFYVIKGIFLKYMRKISEFELSAYYPSFADLFISIEESGEEESGIDDEKYTDDDKNKLEEKIRAAEKIWEDIVFGHRIRSNLLIIHLFIRREIIQPLLIIAKNIGRILLLQRPEFSEDFKDYKEERHLYCTYNGVPFSDTDFPETWKDEGVQIMIVYPFRLKPWHRSRPSDRKRREDSFYLTAWGLRTSVPFGLPEAPEIKPFFKPIFKKLYKISKKIRKHFAKWIFFIQNSLFNLFIQNGLEKILLKKNLSNVNPNFELELRDKSSEIKKENNSIINNQMIHESSIESQFKNLTKNYSLTERRMKNLANRRSRIRNQMDQISKIFNISPNKKHYGVKRLESLQNFVQILKRRTARLIRKSGYFIEFFMEKIYVDIFLYIKNISRIYTQKFFLEFKKMDRVQRTNRNPIQFISTIKKSHFLFSSLLSSKSKINKNSRSHSDLSFLSQAYVFYKISQAQLSNLYKLRSVFQYNGTSLFLKNEIKDYFGAQGIIHSELRTKKLPNSGMNQWKNWLKSNYQYALSQETWSALKKRRNKINEYCRGQNNTNKKCNSYEKEQLINSNYQNAKAPLLLLPDPQENWKKNLKFQVLSYKFLFLGDKKDLDSYRIPFQGNQNKELSYTKNAYKFFNNTPQGEKLKEKEKEDDYSIFYGKEKSIYKIEKEIEKKEKKNMSEREREIYEIEKEIEEKEKDMFFLDEKDQFCDEIHKKEKEKYDQTFKKKNFFDWWMKKKKSEPILSPRPPLEFWFFPEFVSPYNRYKKKPWTIPIDLLFSTYEYFPLKKRKKLADKQKQLADKQKQLADKQKQLADRTKIREDIIPVSYYRFLEQKRGISMGDRLINKDFLCFQLDSLFDYEDSLSNIDRYIFMHNLKMSPEKEIDFFLSSIKWGDFNLDILVPKKDEKREKEEDEKKEKKKDEKKEKKKDEKKEKKKDGKPISISNLVEEGIITIEPIRTSNNEGSLIMYQMTGLSWVQKNLIKYKNNQKRFGDENNYDLLIPENILSPRRRRELRILSLLNSRNNKGVDKNPVYCNGNRVNKGSQFFDKSKDLDRDKKKLIKFFLWPNYRLEDLACMNRYWFDTNNGSRFSILRIRMYPRLKTHLFSTFLRYSLSSSR</sequence>
<feature type="coiled-coil region" evidence="3">
    <location>
        <begin position="1022"/>
        <end position="1056"/>
    </location>
</feature>
<comment type="subcellular location">
    <subcellularLocation>
        <location evidence="1">Membrane</location>
        <topology evidence="1">Multi-pass membrane protein</topology>
    </subcellularLocation>
    <subcellularLocation>
        <location evidence="2">Plastid</location>
        <location evidence="2">Chloroplast inner membrane</location>
    </subcellularLocation>
</comment>
<evidence type="ECO:0000256" key="3">
    <source>
        <dbReference type="SAM" id="Coils"/>
    </source>
</evidence>
<keyword evidence="2" id="KW-1001">Plastid inner membrane</keyword>
<feature type="transmembrane region" description="Helical" evidence="2">
    <location>
        <begin position="65"/>
        <end position="83"/>
    </location>
</feature>
<feature type="region of interest" description="Disordered" evidence="4">
    <location>
        <begin position="1629"/>
        <end position="1661"/>
    </location>
</feature>
<accession>A0A5J6VB84</accession>
<geneLocation type="chloroplast" evidence="5"/>
<keyword evidence="2" id="KW-0813">Transport</keyword>
<comment type="function">
    <text evidence="2">Involved in protein precursor import into chloroplasts. May be part of an intermediate translocation complex acting as a protein-conducting channel at the inner envelope.</text>
</comment>
<comment type="subunit">
    <text evidence="2">Part of the Tic complex.</text>
</comment>
<keyword evidence="2 5" id="KW-0934">Plastid</keyword>
<keyword evidence="2" id="KW-0812">Transmembrane</keyword>
<keyword evidence="2" id="KW-0653">Protein transport</keyword>
<feature type="transmembrane region" description="Helical" evidence="2">
    <location>
        <begin position="238"/>
        <end position="258"/>
    </location>
</feature>
<dbReference type="GO" id="GO:0009706">
    <property type="term" value="C:chloroplast inner membrane"/>
    <property type="evidence" value="ECO:0007669"/>
    <property type="project" value="UniProtKB-SubCell"/>
</dbReference>
<feature type="transmembrane region" description="Helical" evidence="2">
    <location>
        <begin position="175"/>
        <end position="196"/>
    </location>
</feature>
<feature type="region of interest" description="Disordered" evidence="4">
    <location>
        <begin position="597"/>
        <end position="652"/>
    </location>
</feature>
<feature type="compositionally biased region" description="Basic and acidic residues" evidence="4">
    <location>
        <begin position="641"/>
        <end position="652"/>
    </location>
</feature>
<feature type="compositionally biased region" description="Acidic residues" evidence="4">
    <location>
        <begin position="622"/>
        <end position="640"/>
    </location>
</feature>
<feature type="compositionally biased region" description="Basic and acidic residues" evidence="4">
    <location>
        <begin position="597"/>
        <end position="621"/>
    </location>
</feature>
<dbReference type="EMBL" id="MN508963">
    <property type="protein sequence ID" value="QFG71100.1"/>
    <property type="molecule type" value="Genomic_DNA"/>
</dbReference>
<comment type="similarity">
    <text evidence="2">Belongs to the TIC214 family.</text>
</comment>
<keyword evidence="2" id="KW-1133">Transmembrane helix</keyword>
<dbReference type="GO" id="GO:0015031">
    <property type="term" value="P:protein transport"/>
    <property type="evidence" value="ECO:0007669"/>
    <property type="project" value="UniProtKB-KW"/>
</dbReference>
<proteinExistence type="inferred from homology"/>
<keyword evidence="2" id="KW-0472">Membrane</keyword>
<evidence type="ECO:0000256" key="2">
    <source>
        <dbReference type="RuleBase" id="RU364085"/>
    </source>
</evidence>
<evidence type="ECO:0000256" key="1">
    <source>
        <dbReference type="ARBA" id="ARBA00004141"/>
    </source>
</evidence>
<feature type="transmembrane region" description="Helical" evidence="2">
    <location>
        <begin position="89"/>
        <end position="110"/>
    </location>
</feature>
<keyword evidence="2 5" id="KW-0150">Chloroplast</keyword>
<dbReference type="PANTHER" id="PTHR33163">
    <property type="entry name" value="PROTEIN TIC 214-RELATED"/>
    <property type="match status" value="1"/>
</dbReference>
<dbReference type="PANTHER" id="PTHR33163:SF40">
    <property type="entry name" value="PROTEIN TIC 214"/>
    <property type="match status" value="1"/>
</dbReference>
<feature type="transmembrane region" description="Helical" evidence="2">
    <location>
        <begin position="131"/>
        <end position="155"/>
    </location>
</feature>